<dbReference type="Gene3D" id="2.60.40.2080">
    <property type="match status" value="1"/>
</dbReference>
<keyword evidence="3" id="KW-1185">Reference proteome</keyword>
<dbReference type="PANTHER" id="PTHR46938:SF1">
    <property type="entry name" value="DISCOIDIN-1 SUBUNIT A-RELATED"/>
    <property type="match status" value="1"/>
</dbReference>
<protein>
    <submittedName>
        <fullName evidence="2">H-type lectin domain-containing protein</fullName>
    </submittedName>
</protein>
<accession>A0AAW9SQZ4</accession>
<dbReference type="GO" id="GO:0070492">
    <property type="term" value="F:oligosaccharide binding"/>
    <property type="evidence" value="ECO:0007669"/>
    <property type="project" value="TreeGrafter"/>
</dbReference>
<dbReference type="Pfam" id="PF09458">
    <property type="entry name" value="H_lectin"/>
    <property type="match status" value="1"/>
</dbReference>
<dbReference type="AlphaFoldDB" id="A0AAW9SQZ4"/>
<dbReference type="InterPro" id="IPR052487">
    <property type="entry name" value="Galactose-binding_lectin"/>
</dbReference>
<feature type="domain" description="H-type lectin" evidence="1">
    <location>
        <begin position="39"/>
        <end position="104"/>
    </location>
</feature>
<comment type="caution">
    <text evidence="2">The sequence shown here is derived from an EMBL/GenBank/DDBJ whole genome shotgun (WGS) entry which is preliminary data.</text>
</comment>
<reference evidence="2 3" key="1">
    <citation type="submission" date="2024-05" db="EMBL/GenBank/DDBJ databases">
        <title>Genome sequence of Ponticoccus litoralis KCCM 90028.</title>
        <authorList>
            <person name="Kim J.M."/>
            <person name="Lee J.K."/>
            <person name="Choi B.J."/>
            <person name="Bayburt H."/>
            <person name="Baek J.H."/>
            <person name="Jeon C.O."/>
        </authorList>
    </citation>
    <scope>NUCLEOTIDE SEQUENCE [LARGE SCALE GENOMIC DNA]</scope>
    <source>
        <strain evidence="2 3">KCCM 90028</strain>
    </source>
</reference>
<dbReference type="GO" id="GO:0030247">
    <property type="term" value="F:polysaccharide binding"/>
    <property type="evidence" value="ECO:0007669"/>
    <property type="project" value="TreeGrafter"/>
</dbReference>
<evidence type="ECO:0000313" key="2">
    <source>
        <dbReference type="EMBL" id="MEN9061470.1"/>
    </source>
</evidence>
<dbReference type="Proteomes" id="UP001428774">
    <property type="component" value="Unassembled WGS sequence"/>
</dbReference>
<dbReference type="PANTHER" id="PTHR46938">
    <property type="entry name" value="DISCOIDIN-1 SUBUNIT A-RELATED-RELATED"/>
    <property type="match status" value="1"/>
</dbReference>
<proteinExistence type="predicted"/>
<evidence type="ECO:0000313" key="3">
    <source>
        <dbReference type="Proteomes" id="UP001428774"/>
    </source>
</evidence>
<dbReference type="GO" id="GO:0046871">
    <property type="term" value="F:N-acetylgalactosamine binding"/>
    <property type="evidence" value="ECO:0007669"/>
    <property type="project" value="TreeGrafter"/>
</dbReference>
<dbReference type="InterPro" id="IPR037221">
    <property type="entry name" value="H-type_lectin_dom_sf"/>
</dbReference>
<name>A0AAW9SQZ4_9RHOB</name>
<evidence type="ECO:0000259" key="1">
    <source>
        <dbReference type="Pfam" id="PF09458"/>
    </source>
</evidence>
<dbReference type="GO" id="GO:0045335">
    <property type="term" value="C:phagocytic vesicle"/>
    <property type="evidence" value="ECO:0007669"/>
    <property type="project" value="TreeGrafter"/>
</dbReference>
<organism evidence="2 3">
    <name type="scientific">Ponticoccus litoralis</name>
    <dbReference type="NCBI Taxonomy" id="422297"/>
    <lineage>
        <taxon>Bacteria</taxon>
        <taxon>Pseudomonadati</taxon>
        <taxon>Pseudomonadota</taxon>
        <taxon>Alphaproteobacteria</taxon>
        <taxon>Rhodobacterales</taxon>
        <taxon>Roseobacteraceae</taxon>
        <taxon>Ponticoccus</taxon>
    </lineage>
</organism>
<dbReference type="GO" id="GO:0009986">
    <property type="term" value="C:cell surface"/>
    <property type="evidence" value="ECO:0007669"/>
    <property type="project" value="TreeGrafter"/>
</dbReference>
<dbReference type="RefSeq" id="WP_347166539.1">
    <property type="nucleotide sequence ID" value="NZ_JBDNCH010000002.1"/>
</dbReference>
<dbReference type="GO" id="GO:0098636">
    <property type="term" value="C:protein complex involved in cell adhesion"/>
    <property type="evidence" value="ECO:0007669"/>
    <property type="project" value="TreeGrafter"/>
</dbReference>
<sequence>MRKFTGALIGVAQGNEELFSDFASGGEMWTGSGARERRKAIRFAEPFRTPPAVQVALSLWDMDQGANVRADIAAENVTTTGFDLAFRTWSDTRVARVRMNWLAIGEVASEDDWTLY</sequence>
<dbReference type="SUPFAM" id="SSF141086">
    <property type="entry name" value="Agglutinin HPA-like"/>
    <property type="match status" value="1"/>
</dbReference>
<gene>
    <name evidence="2" type="ORF">ABFB10_10865</name>
</gene>
<dbReference type="InterPro" id="IPR019019">
    <property type="entry name" value="H-type_lectin_domain"/>
</dbReference>
<dbReference type="GO" id="GO:0098609">
    <property type="term" value="P:cell-cell adhesion"/>
    <property type="evidence" value="ECO:0007669"/>
    <property type="project" value="TreeGrafter"/>
</dbReference>
<dbReference type="EMBL" id="JBDNCH010000002">
    <property type="protein sequence ID" value="MEN9061470.1"/>
    <property type="molecule type" value="Genomic_DNA"/>
</dbReference>